<gene>
    <name evidence="2" type="ORF">SAMN04490197_1570</name>
</gene>
<dbReference type="InterPro" id="IPR029058">
    <property type="entry name" value="AB_hydrolase_fold"/>
</dbReference>
<feature type="signal peptide" evidence="1">
    <location>
        <begin position="1"/>
        <end position="24"/>
    </location>
</feature>
<dbReference type="OrthoDB" id="5519806at2"/>
<dbReference type="Proteomes" id="UP000183653">
    <property type="component" value="Chromosome I"/>
</dbReference>
<protein>
    <recommendedName>
        <fullName evidence="4">Proteinase</fullName>
    </recommendedName>
</protein>
<dbReference type="EMBL" id="LT629782">
    <property type="protein sequence ID" value="SDT97325.1"/>
    <property type="molecule type" value="Genomic_DNA"/>
</dbReference>
<dbReference type="SUPFAM" id="SSF53474">
    <property type="entry name" value="alpha/beta-Hydrolases"/>
    <property type="match status" value="1"/>
</dbReference>
<feature type="chain" id="PRO_5032739476" description="Proteinase" evidence="1">
    <location>
        <begin position="25"/>
        <end position="251"/>
    </location>
</feature>
<sequence length="251" mass="27479">MKPSVVGKCLVCLGGWLIAHLALAEPLIAPTAIDWLLDCPFPIFERLDPDVLARTQCGLVTVPRDHTAPGRGRLRLSVTRVGARDPLNREGVVFIQSGEPHTAKNATFALHLAGRWESYATQAYRTLVDRYDIIELSSRELKGDDAIEQAAQDMEYVRGQLGEARLNYVGNADAARLGNRYATRFPERIARMVLVNAGRGEPGASGVELLLLKEPDQATAGGCVSRWLGEFLAYGKQPPASTRCLDRGGWE</sequence>
<evidence type="ECO:0008006" key="4">
    <source>
        <dbReference type="Google" id="ProtNLM"/>
    </source>
</evidence>
<keyword evidence="3" id="KW-1185">Reference proteome</keyword>
<evidence type="ECO:0000313" key="3">
    <source>
        <dbReference type="Proteomes" id="UP000183653"/>
    </source>
</evidence>
<evidence type="ECO:0000313" key="2">
    <source>
        <dbReference type="EMBL" id="SDT97325.1"/>
    </source>
</evidence>
<dbReference type="AlphaFoldDB" id="A0A1H2EQF9"/>
<proteinExistence type="predicted"/>
<reference evidence="2 3" key="1">
    <citation type="submission" date="2016-10" db="EMBL/GenBank/DDBJ databases">
        <authorList>
            <person name="Varghese N."/>
            <person name="Submissions S."/>
        </authorList>
    </citation>
    <scope>NUCLEOTIDE SEQUENCE [LARGE SCALE GENOMIC DNA]</scope>
    <source>
        <strain evidence="2 3">BS2775</strain>
    </source>
</reference>
<organism evidence="2 3">
    <name type="scientific">Pseudomonas orientalis</name>
    <dbReference type="NCBI Taxonomy" id="76758"/>
    <lineage>
        <taxon>Bacteria</taxon>
        <taxon>Pseudomonadati</taxon>
        <taxon>Pseudomonadota</taxon>
        <taxon>Gammaproteobacteria</taxon>
        <taxon>Pseudomonadales</taxon>
        <taxon>Pseudomonadaceae</taxon>
        <taxon>Pseudomonas</taxon>
    </lineage>
</organism>
<evidence type="ECO:0000256" key="1">
    <source>
        <dbReference type="SAM" id="SignalP"/>
    </source>
</evidence>
<dbReference type="Gene3D" id="3.40.50.1820">
    <property type="entry name" value="alpha/beta hydrolase"/>
    <property type="match status" value="1"/>
</dbReference>
<keyword evidence="1" id="KW-0732">Signal</keyword>
<dbReference type="RefSeq" id="WP_057721650.1">
    <property type="nucleotide sequence ID" value="NZ_JYLM01000001.1"/>
</dbReference>
<name>A0A1H2EQF9_9PSED</name>
<accession>A0A1H2EQF9</accession>